<reference evidence="2" key="2">
    <citation type="submission" date="2021-01" db="UniProtKB">
        <authorList>
            <consortium name="EnsemblMetazoa"/>
        </authorList>
    </citation>
    <scope>IDENTIFICATION</scope>
</reference>
<dbReference type="Pfam" id="PF02214">
    <property type="entry name" value="BTB_2"/>
    <property type="match status" value="1"/>
</dbReference>
<dbReference type="SUPFAM" id="SSF54695">
    <property type="entry name" value="POZ domain"/>
    <property type="match status" value="1"/>
</dbReference>
<feature type="domain" description="BTB" evidence="1">
    <location>
        <begin position="8"/>
        <end position="110"/>
    </location>
</feature>
<dbReference type="OMA" id="QWIFTRV"/>
<dbReference type="InterPro" id="IPR011333">
    <property type="entry name" value="SKP1/BTB/POZ_sf"/>
</dbReference>
<keyword evidence="3" id="KW-1185">Reference proteome</keyword>
<dbReference type="OrthoDB" id="2414723at2759"/>
<accession>A0A7M7N6F9</accession>
<dbReference type="RefSeq" id="XP_030830744.1">
    <property type="nucleotide sequence ID" value="XM_030974884.1"/>
</dbReference>
<dbReference type="EnsemblMetazoa" id="XM_030974884">
    <property type="protein sequence ID" value="XP_030830744"/>
    <property type="gene ID" value="LOC586670"/>
</dbReference>
<dbReference type="InterPro" id="IPR000210">
    <property type="entry name" value="BTB/POZ_dom"/>
</dbReference>
<evidence type="ECO:0000313" key="2">
    <source>
        <dbReference type="EnsemblMetazoa" id="XP_030830744"/>
    </source>
</evidence>
<dbReference type="GeneID" id="586670"/>
<dbReference type="AlphaFoldDB" id="A0A7M7N6F9"/>
<dbReference type="PANTHER" id="PTHR14499">
    <property type="entry name" value="POTASSIUM CHANNEL TETRAMERIZATION DOMAIN-CONTAINING"/>
    <property type="match status" value="1"/>
</dbReference>
<sequence length="248" mass="28921">MADLKPGDFVTLSVGGVPYTTTVLTLTSFSDSMLEGMFSGRNEAKLDEVKGHYLIDRDGELFRYVLNFLRNRTLGIPEDFKQLHMLLLEAEFYQIGPMCEAIRELLQKPDPEVIEVEVRSFQDFDDWKGGTWSKAETISYEKILEKWKIDGQNETLRKVPCLVSIIDNLHASSTPPSSRGTEYDILRLEVLERAYRQHAYTPEEFNRLKLFQEIGRLGFSLKATETHWPRPIQNYYQAKWQQWIFTRV</sequence>
<evidence type="ECO:0000259" key="1">
    <source>
        <dbReference type="SMART" id="SM00225"/>
    </source>
</evidence>
<protein>
    <recommendedName>
        <fullName evidence="1">BTB domain-containing protein</fullName>
    </recommendedName>
</protein>
<dbReference type="PANTHER" id="PTHR14499:SF144">
    <property type="entry name" value="POTASSIUM CHANNEL TETRAMERISATION-TYPE BTB DOMAIN-CONTAINING PROTEIN"/>
    <property type="match status" value="1"/>
</dbReference>
<dbReference type="InterPro" id="IPR003131">
    <property type="entry name" value="T1-type_BTB"/>
</dbReference>
<name>A0A7M7N6F9_STRPU</name>
<dbReference type="Proteomes" id="UP000007110">
    <property type="component" value="Unassembled WGS sequence"/>
</dbReference>
<evidence type="ECO:0000313" key="3">
    <source>
        <dbReference type="Proteomes" id="UP000007110"/>
    </source>
</evidence>
<dbReference type="KEGG" id="spu:586670"/>
<dbReference type="SMART" id="SM00225">
    <property type="entry name" value="BTB"/>
    <property type="match status" value="1"/>
</dbReference>
<dbReference type="InParanoid" id="A0A7M7N6F9"/>
<dbReference type="GO" id="GO:0051260">
    <property type="term" value="P:protein homooligomerization"/>
    <property type="evidence" value="ECO:0007669"/>
    <property type="project" value="InterPro"/>
</dbReference>
<reference evidence="3" key="1">
    <citation type="submission" date="2015-02" db="EMBL/GenBank/DDBJ databases">
        <title>Genome sequencing for Strongylocentrotus purpuratus.</title>
        <authorList>
            <person name="Murali S."/>
            <person name="Liu Y."/>
            <person name="Vee V."/>
            <person name="English A."/>
            <person name="Wang M."/>
            <person name="Skinner E."/>
            <person name="Han Y."/>
            <person name="Muzny D.M."/>
            <person name="Worley K.C."/>
            <person name="Gibbs R.A."/>
        </authorList>
    </citation>
    <scope>NUCLEOTIDE SEQUENCE</scope>
</reference>
<dbReference type="Gene3D" id="3.30.710.10">
    <property type="entry name" value="Potassium Channel Kv1.1, Chain A"/>
    <property type="match status" value="1"/>
</dbReference>
<organism evidence="2 3">
    <name type="scientific">Strongylocentrotus purpuratus</name>
    <name type="common">Purple sea urchin</name>
    <dbReference type="NCBI Taxonomy" id="7668"/>
    <lineage>
        <taxon>Eukaryota</taxon>
        <taxon>Metazoa</taxon>
        <taxon>Echinodermata</taxon>
        <taxon>Eleutherozoa</taxon>
        <taxon>Echinozoa</taxon>
        <taxon>Echinoidea</taxon>
        <taxon>Euechinoidea</taxon>
        <taxon>Echinacea</taxon>
        <taxon>Camarodonta</taxon>
        <taxon>Echinidea</taxon>
        <taxon>Strongylocentrotidae</taxon>
        <taxon>Strongylocentrotus</taxon>
    </lineage>
</organism>
<proteinExistence type="predicted"/>